<dbReference type="Proteomes" id="UP000195880">
    <property type="component" value="Chromosome"/>
</dbReference>
<reference evidence="2 3" key="1">
    <citation type="submission" date="2017-05" db="EMBL/GenBank/DDBJ databases">
        <title>Streptomyces alboflavus Genome sequencing and assembly.</title>
        <authorList>
            <person name="Wang Y."/>
            <person name="Du B."/>
            <person name="Ding Y."/>
            <person name="Liu H."/>
            <person name="Hou Q."/>
            <person name="Liu K."/>
            <person name="Wang C."/>
            <person name="Yao L."/>
        </authorList>
    </citation>
    <scope>NUCLEOTIDE SEQUENCE [LARGE SCALE GENOMIC DNA]</scope>
    <source>
        <strain evidence="2 3">MDJK44</strain>
    </source>
</reference>
<organism evidence="2 3">
    <name type="scientific">Streptomyces alboflavus</name>
    <dbReference type="NCBI Taxonomy" id="67267"/>
    <lineage>
        <taxon>Bacteria</taxon>
        <taxon>Bacillati</taxon>
        <taxon>Actinomycetota</taxon>
        <taxon>Actinomycetes</taxon>
        <taxon>Kitasatosporales</taxon>
        <taxon>Streptomycetaceae</taxon>
        <taxon>Streptomyces</taxon>
    </lineage>
</organism>
<name>A0A1Z1WJQ8_9ACTN</name>
<dbReference type="OrthoDB" id="39703at2"/>
<dbReference type="AlphaFoldDB" id="A0A1Z1WJQ8"/>
<dbReference type="Gene3D" id="2.120.10.30">
    <property type="entry name" value="TolB, C-terminal domain"/>
    <property type="match status" value="1"/>
</dbReference>
<feature type="region of interest" description="Disordered" evidence="1">
    <location>
        <begin position="19"/>
        <end position="44"/>
    </location>
</feature>
<dbReference type="InterPro" id="IPR011042">
    <property type="entry name" value="6-blade_b-propeller_TolB-like"/>
</dbReference>
<dbReference type="eggNOG" id="COG0823">
    <property type="taxonomic scope" value="Bacteria"/>
</dbReference>
<evidence type="ECO:0000313" key="3">
    <source>
        <dbReference type="Proteomes" id="UP000195880"/>
    </source>
</evidence>
<dbReference type="RefSeq" id="WP_087885979.1">
    <property type="nucleotide sequence ID" value="NZ_CP021748.1"/>
</dbReference>
<dbReference type="SUPFAM" id="SSF82171">
    <property type="entry name" value="DPP6 N-terminal domain-like"/>
    <property type="match status" value="1"/>
</dbReference>
<gene>
    <name evidence="2" type="ORF">SMD44_06157</name>
</gene>
<accession>A0A1Z1WJQ8</accession>
<keyword evidence="3" id="KW-1185">Reference proteome</keyword>
<protein>
    <submittedName>
        <fullName evidence="2">Uncharacterized protein</fullName>
    </submittedName>
</protein>
<dbReference type="STRING" id="67267.GCA_000716675_08023"/>
<dbReference type="KEGG" id="salf:SMD44_06157"/>
<evidence type="ECO:0000313" key="2">
    <source>
        <dbReference type="EMBL" id="ARX86685.1"/>
    </source>
</evidence>
<evidence type="ECO:0000256" key="1">
    <source>
        <dbReference type="SAM" id="MobiDB-lite"/>
    </source>
</evidence>
<sequence>MLGTALALAVSGATLSAAEAEAGPRAPRTERVSTAGDGAQLDGRSLDAGISADGRYVAFATKAERLRCHQQTYTCLVLKDRVTGALTPIPNGGDSSWGTPLLSRDGRRVGHTAGTKSPAPMVYDRETGRNVNVGAPGHGTGLLRAVSADGDTVAYTSGDRFRPARNLRVRDLVTGADELVGGDSWFGPASLSADGGLLAYTTRGADGVDLFVRDRGTGATTQLDRGLGDAGFVQLAGNGRTALFAAGGRTYAYDLRKGAAREVAGRPAEAASPDARHAVLAEGADGTALTVLDVRTGRRTPVGPGAVTPGSVTAGGRAVAFTSAATDLVPGDTNGSTDIFLRHTR</sequence>
<proteinExistence type="predicted"/>
<dbReference type="EMBL" id="CP021748">
    <property type="protein sequence ID" value="ARX86685.1"/>
    <property type="molecule type" value="Genomic_DNA"/>
</dbReference>